<evidence type="ECO:0000259" key="2">
    <source>
        <dbReference type="Pfam" id="PF22807"/>
    </source>
</evidence>
<dbReference type="EMBL" id="VITK01000007">
    <property type="protein sequence ID" value="TWA95840.1"/>
    <property type="molecule type" value="Genomic_DNA"/>
</dbReference>
<dbReference type="AlphaFoldDB" id="A0A560DFF1"/>
<accession>A0A560DFF1</accession>
<dbReference type="InterPro" id="IPR011042">
    <property type="entry name" value="6-blade_b-propeller_TolB-like"/>
</dbReference>
<dbReference type="InterPro" id="IPR011041">
    <property type="entry name" value="Quinoprot_gluc/sorb_DH_b-prop"/>
</dbReference>
<dbReference type="InterPro" id="IPR054539">
    <property type="entry name" value="Beta-prop_PDH"/>
</dbReference>
<feature type="domain" description="Pyrroloquinoline quinone-dependent pyranose dehydrogenase beta-propeller" evidence="2">
    <location>
        <begin position="80"/>
        <end position="296"/>
    </location>
</feature>
<dbReference type="PANTHER" id="PTHR19328">
    <property type="entry name" value="HEDGEHOG-INTERACTING PROTEIN"/>
    <property type="match status" value="1"/>
</dbReference>
<organism evidence="3 4">
    <name type="scientific">Bradyrhizobium stylosanthis</name>
    <dbReference type="NCBI Taxonomy" id="1803665"/>
    <lineage>
        <taxon>Bacteria</taxon>
        <taxon>Pseudomonadati</taxon>
        <taxon>Pseudomonadota</taxon>
        <taxon>Alphaproteobacteria</taxon>
        <taxon>Hyphomicrobiales</taxon>
        <taxon>Nitrobacteraceae</taxon>
        <taxon>Bradyrhizobium</taxon>
    </lineage>
</organism>
<dbReference type="PANTHER" id="PTHR19328:SF53">
    <property type="entry name" value="MEMBRANE PROTEIN"/>
    <property type="match status" value="1"/>
</dbReference>
<evidence type="ECO:0000313" key="3">
    <source>
        <dbReference type="EMBL" id="TWA95840.1"/>
    </source>
</evidence>
<dbReference type="Pfam" id="PF22807">
    <property type="entry name" value="TrAA12"/>
    <property type="match status" value="2"/>
</dbReference>
<protein>
    <submittedName>
        <fullName evidence="3">Glucose/arabinose dehydrogenase</fullName>
    </submittedName>
</protein>
<evidence type="ECO:0000256" key="1">
    <source>
        <dbReference type="SAM" id="SignalP"/>
    </source>
</evidence>
<dbReference type="STRING" id="1803665.GCA_001641335_08164"/>
<reference evidence="3 4" key="1">
    <citation type="submission" date="2019-06" db="EMBL/GenBank/DDBJ databases">
        <title>Genomic Encyclopedia of Type Strains, Phase IV (KMG-V): Genome sequencing to study the core and pangenomes of soil and plant-associated prokaryotes.</title>
        <authorList>
            <person name="Whitman W."/>
        </authorList>
    </citation>
    <scope>NUCLEOTIDE SEQUENCE [LARGE SCALE GENOMIC DNA]</scope>
    <source>
        <strain evidence="3 4">BR 510</strain>
    </source>
</reference>
<gene>
    <name evidence="3" type="ORF">FBZ96_10730</name>
</gene>
<name>A0A560DFF1_9BRAD</name>
<dbReference type="Proteomes" id="UP000319949">
    <property type="component" value="Unassembled WGS sequence"/>
</dbReference>
<keyword evidence="1" id="KW-0732">Signal</keyword>
<sequence length="456" mass="49475">MHNIVRTMAAIIMLTGAGAVRAAAEDGSGTLLKGKAALGSWQQDKPGLRRLIKPQDLPPVGKSTPNFSEVVPLPRGAKPRVPPGFLVELVASGYAGPRAIRAAPNGDLFVADSASNTIHVLRVPSGTASLTRDEVFASGLTQPFGIAFYPLGPNPEWVYVANSDGVVRFPYKNDDLVATAQPEQIVGHIPWVHHWTRDIAFTRDGKRLLVSVGSGSNVALDMFSVPLVKGGLQAWIKSEPLGATWDTEERRADILSYDPDGKNEKILATGLRNCAGLTIQPATGLPWCVVNERDELGDHTPFEYATAVKDGSFFGWPWYYIGANADPRHNGARSDLKGKVTVPDVLMQAHSAPLQIVFYEGNDFPAYYQGSAFVALHGSWNRAERTRYKVVRLLFDNAGKPTGEYEDFMTGFVISNKQVWGRPVGVAVAKDGSLFVTKDGNGTIWRVSHQKVASSK</sequence>
<feature type="domain" description="Pyrroloquinoline quinone-dependent pyranose dehydrogenase beta-propeller" evidence="2">
    <location>
        <begin position="339"/>
        <end position="449"/>
    </location>
</feature>
<comment type="caution">
    <text evidence="3">The sequence shown here is derived from an EMBL/GenBank/DDBJ whole genome shotgun (WGS) entry which is preliminary data.</text>
</comment>
<dbReference type="SUPFAM" id="SSF50952">
    <property type="entry name" value="Soluble quinoprotein glucose dehydrogenase"/>
    <property type="match status" value="1"/>
</dbReference>
<dbReference type="Gene3D" id="2.120.10.30">
    <property type="entry name" value="TolB, C-terminal domain"/>
    <property type="match status" value="1"/>
</dbReference>
<feature type="chain" id="PRO_5022073423" evidence="1">
    <location>
        <begin position="23"/>
        <end position="456"/>
    </location>
</feature>
<feature type="signal peptide" evidence="1">
    <location>
        <begin position="1"/>
        <end position="22"/>
    </location>
</feature>
<keyword evidence="4" id="KW-1185">Reference proteome</keyword>
<proteinExistence type="predicted"/>
<evidence type="ECO:0000313" key="4">
    <source>
        <dbReference type="Proteomes" id="UP000319949"/>
    </source>
</evidence>